<protein>
    <submittedName>
        <fullName evidence="1">P-loop containing nucleoside triphosphate hydrolase protein</fullName>
    </submittedName>
</protein>
<organism evidence="1 2">
    <name type="scientific">Vararia minispora EC-137</name>
    <dbReference type="NCBI Taxonomy" id="1314806"/>
    <lineage>
        <taxon>Eukaryota</taxon>
        <taxon>Fungi</taxon>
        <taxon>Dikarya</taxon>
        <taxon>Basidiomycota</taxon>
        <taxon>Agaricomycotina</taxon>
        <taxon>Agaricomycetes</taxon>
        <taxon>Russulales</taxon>
        <taxon>Lachnocladiaceae</taxon>
        <taxon>Vararia</taxon>
    </lineage>
</organism>
<feature type="non-terminal residue" evidence="1">
    <location>
        <position position="525"/>
    </location>
</feature>
<keyword evidence="2" id="KW-1185">Reference proteome</keyword>
<comment type="caution">
    <text evidence="1">The sequence shown here is derived from an EMBL/GenBank/DDBJ whole genome shotgun (WGS) entry which is preliminary data.</text>
</comment>
<reference evidence="1" key="2">
    <citation type="journal article" date="2022" name="New Phytol.">
        <title>Evolutionary transition to the ectomycorrhizal habit in the genomes of a hyperdiverse lineage of mushroom-forming fungi.</title>
        <authorList>
            <person name="Looney B."/>
            <person name="Miyauchi S."/>
            <person name="Morin E."/>
            <person name="Drula E."/>
            <person name="Courty P.E."/>
            <person name="Kohler A."/>
            <person name="Kuo A."/>
            <person name="LaButti K."/>
            <person name="Pangilinan J."/>
            <person name="Lipzen A."/>
            <person name="Riley R."/>
            <person name="Andreopoulos W."/>
            <person name="He G."/>
            <person name="Johnson J."/>
            <person name="Nolan M."/>
            <person name="Tritt A."/>
            <person name="Barry K.W."/>
            <person name="Grigoriev I.V."/>
            <person name="Nagy L.G."/>
            <person name="Hibbett D."/>
            <person name="Henrissat B."/>
            <person name="Matheny P.B."/>
            <person name="Labbe J."/>
            <person name="Martin F.M."/>
        </authorList>
    </citation>
    <scope>NUCLEOTIDE SEQUENCE</scope>
    <source>
        <strain evidence="1">EC-137</strain>
    </source>
</reference>
<reference evidence="1" key="1">
    <citation type="submission" date="2021-02" db="EMBL/GenBank/DDBJ databases">
        <authorList>
            <consortium name="DOE Joint Genome Institute"/>
            <person name="Ahrendt S."/>
            <person name="Looney B.P."/>
            <person name="Miyauchi S."/>
            <person name="Morin E."/>
            <person name="Drula E."/>
            <person name="Courty P.E."/>
            <person name="Chicoki N."/>
            <person name="Fauchery L."/>
            <person name="Kohler A."/>
            <person name="Kuo A."/>
            <person name="Labutti K."/>
            <person name="Pangilinan J."/>
            <person name="Lipzen A."/>
            <person name="Riley R."/>
            <person name="Andreopoulos W."/>
            <person name="He G."/>
            <person name="Johnson J."/>
            <person name="Barry K.W."/>
            <person name="Grigoriev I.V."/>
            <person name="Nagy L."/>
            <person name="Hibbett D."/>
            <person name="Henrissat B."/>
            <person name="Matheny P.B."/>
            <person name="Labbe J."/>
            <person name="Martin F."/>
        </authorList>
    </citation>
    <scope>NUCLEOTIDE SEQUENCE</scope>
    <source>
        <strain evidence="1">EC-137</strain>
    </source>
</reference>
<sequence>PLVSIPRADVFRFGEARRAVLRDVRWTVRDGEAWAVVGSGDLEGKAALLDTLLGHTRLAPPSPPPGGLFPLFDSSRPSHEQVTYVAFSHRPRGSGGAFYDYTARYGAVRDEDKLTLRQTLLTGAQIADPRAFEEWIEKLGLGGLLDLPRVALSNGQTRRTRIVQALLTRPALLILDEPLTGLDVQMRPALLKLLQKLHVARAPRVIMGLRPQDPVPDWVSHVALVRDGEVQTGFKEDILAEQAENVLAYSVSPRSNRTPAPHTKQLRRALVDMGDVNVKYQTRHVLKNINWTIRAGDRWHLQGANGSGKTTLLAVLTGDHPQSYTQRSPSLLSLFGLPRSRYPTPVLRARIGTVSPELTNAWPRARQMTVREAIGTGFDGGFVPLGVRGVGMGLGGALSVQEQAWREARVEEMLLGLGPHTWIAEPTGADELEVFAETNFGDLPAGAQAIVLLMRALAGAPPVVILDEAWAGMNEGMVKAAKRFLREGGVTVDQAVVVVSHWEGEVPWNVEDGVKRFRLEDGNGK</sequence>
<name>A0ACB8QT92_9AGAM</name>
<feature type="non-terminal residue" evidence="1">
    <location>
        <position position="1"/>
    </location>
</feature>
<accession>A0ACB8QT92</accession>
<dbReference type="Proteomes" id="UP000814128">
    <property type="component" value="Unassembled WGS sequence"/>
</dbReference>
<evidence type="ECO:0000313" key="2">
    <source>
        <dbReference type="Proteomes" id="UP000814128"/>
    </source>
</evidence>
<proteinExistence type="predicted"/>
<keyword evidence="1" id="KW-0378">Hydrolase</keyword>
<dbReference type="EMBL" id="MU273493">
    <property type="protein sequence ID" value="KAI0034887.1"/>
    <property type="molecule type" value="Genomic_DNA"/>
</dbReference>
<evidence type="ECO:0000313" key="1">
    <source>
        <dbReference type="EMBL" id="KAI0034887.1"/>
    </source>
</evidence>
<gene>
    <name evidence="1" type="ORF">K488DRAFT_38510</name>
</gene>